<protein>
    <recommendedName>
        <fullName evidence="3">formyltetrahydrofolate dehydrogenase</fullName>
        <ecNumber evidence="3">1.5.1.6</ecNumber>
    </recommendedName>
</protein>
<keyword evidence="10" id="KW-0808">Transferase</keyword>
<evidence type="ECO:0000259" key="7">
    <source>
        <dbReference type="Pfam" id="PF00550"/>
    </source>
</evidence>
<feature type="domain" description="Formyl transferase N-terminal" evidence="8">
    <location>
        <begin position="1"/>
        <end position="184"/>
    </location>
</feature>
<comment type="catalytic activity">
    <reaction evidence="5">
        <text>(6R)-10-formyltetrahydrofolate + NADP(+) + H2O = (6S)-5,6,7,8-tetrahydrofolate + CO2 + NADPH + H(+)</text>
        <dbReference type="Rhea" id="RHEA:10180"/>
        <dbReference type="ChEBI" id="CHEBI:15377"/>
        <dbReference type="ChEBI" id="CHEBI:15378"/>
        <dbReference type="ChEBI" id="CHEBI:16526"/>
        <dbReference type="ChEBI" id="CHEBI:57453"/>
        <dbReference type="ChEBI" id="CHEBI:57783"/>
        <dbReference type="ChEBI" id="CHEBI:58349"/>
        <dbReference type="ChEBI" id="CHEBI:195366"/>
        <dbReference type="EC" id="1.5.1.6"/>
    </reaction>
    <physiologicalReaction direction="left-to-right" evidence="5">
        <dbReference type="Rhea" id="RHEA:10181"/>
    </physiologicalReaction>
</comment>
<dbReference type="GO" id="GO:0006730">
    <property type="term" value="P:one-carbon metabolic process"/>
    <property type="evidence" value="ECO:0007669"/>
    <property type="project" value="UniProtKB-KW"/>
</dbReference>
<dbReference type="InterPro" id="IPR036736">
    <property type="entry name" value="ACP-like_sf"/>
</dbReference>
<evidence type="ECO:0000256" key="4">
    <source>
        <dbReference type="ARBA" id="ARBA00022563"/>
    </source>
</evidence>
<dbReference type="Gene3D" id="3.10.25.10">
    <property type="entry name" value="Formyl transferase, C-terminal domain"/>
    <property type="match status" value="1"/>
</dbReference>
<reference evidence="10" key="1">
    <citation type="submission" date="2022-01" db="EMBL/GenBank/DDBJ databases">
        <title>Genome Sequence Resource for Two Populations of Ditylenchus destructor, the Migratory Endoparasitic Phytonematode.</title>
        <authorList>
            <person name="Zhang H."/>
            <person name="Lin R."/>
            <person name="Xie B."/>
        </authorList>
    </citation>
    <scope>NUCLEOTIDE SEQUENCE</scope>
    <source>
        <strain evidence="10">BazhouSP</strain>
    </source>
</reference>
<dbReference type="FunFam" id="3.40.50.170:FF:000018">
    <property type="entry name" value="10-formyltetrahydrofolate dehydrogenase"/>
    <property type="match status" value="1"/>
</dbReference>
<dbReference type="EMBL" id="JAKKPZ010000011">
    <property type="protein sequence ID" value="KAI1715382.1"/>
    <property type="molecule type" value="Genomic_DNA"/>
</dbReference>
<dbReference type="InterPro" id="IPR001555">
    <property type="entry name" value="GART_AS"/>
</dbReference>
<evidence type="ECO:0000256" key="5">
    <source>
        <dbReference type="ARBA" id="ARBA00048239"/>
    </source>
</evidence>
<dbReference type="InterPro" id="IPR036477">
    <property type="entry name" value="Formyl_transf_N_sf"/>
</dbReference>
<comment type="similarity">
    <text evidence="2">In the N-terminal section; belongs to the GART family.</text>
</comment>
<dbReference type="EC" id="1.5.1.6" evidence="3"/>
<keyword evidence="4" id="KW-0554">One-carbon metabolism</keyword>
<dbReference type="GO" id="GO:0016155">
    <property type="term" value="F:formyltetrahydrofolate dehydrogenase activity"/>
    <property type="evidence" value="ECO:0007669"/>
    <property type="project" value="UniProtKB-EC"/>
</dbReference>
<dbReference type="PANTHER" id="PTHR11699">
    <property type="entry name" value="ALDEHYDE DEHYDROGENASE-RELATED"/>
    <property type="match status" value="1"/>
</dbReference>
<dbReference type="Gene3D" id="1.10.1200.10">
    <property type="entry name" value="ACP-like"/>
    <property type="match status" value="1"/>
</dbReference>
<dbReference type="Pfam" id="PF00171">
    <property type="entry name" value="Aldedh"/>
    <property type="match status" value="1"/>
</dbReference>
<evidence type="ECO:0000256" key="2">
    <source>
        <dbReference type="ARBA" id="ARBA00010978"/>
    </source>
</evidence>
<dbReference type="SUPFAM" id="SSF53328">
    <property type="entry name" value="Formyltransferase"/>
    <property type="match status" value="1"/>
</dbReference>
<dbReference type="GO" id="GO:0016740">
    <property type="term" value="F:transferase activity"/>
    <property type="evidence" value="ECO:0007669"/>
    <property type="project" value="UniProtKB-KW"/>
</dbReference>
<dbReference type="CDD" id="cd08703">
    <property type="entry name" value="FDH_Hydrolase_C"/>
    <property type="match status" value="1"/>
</dbReference>
<dbReference type="InterPro" id="IPR016162">
    <property type="entry name" value="Ald_DH_N"/>
</dbReference>
<accession>A0AAD4N6H5</accession>
<feature type="domain" description="Formyl transferase C-terminal" evidence="9">
    <location>
        <begin position="213"/>
        <end position="315"/>
    </location>
</feature>
<keyword evidence="11" id="KW-1185">Reference proteome</keyword>
<dbReference type="SUPFAM" id="SSF50486">
    <property type="entry name" value="FMT C-terminal domain-like"/>
    <property type="match status" value="1"/>
</dbReference>
<evidence type="ECO:0000313" key="10">
    <source>
        <dbReference type="EMBL" id="KAI1715382.1"/>
    </source>
</evidence>
<evidence type="ECO:0000313" key="11">
    <source>
        <dbReference type="Proteomes" id="UP001201812"/>
    </source>
</evidence>
<dbReference type="Proteomes" id="UP001201812">
    <property type="component" value="Unassembled WGS sequence"/>
</dbReference>
<dbReference type="InterPro" id="IPR016161">
    <property type="entry name" value="Ald_DH/histidinol_DH"/>
</dbReference>
<dbReference type="InterPro" id="IPR037022">
    <property type="entry name" value="Formyl_trans_C_sf"/>
</dbReference>
<sequence>MKIAVIGKSAFGADVYKRLREAGHEVVVVCTEPDKNGRADLIALEAAKNDTPVLKLPKWRRKNPISGKWEVIPEVFEQYTAYGAELNVLPFCTQFIPSEVIDFPRHKTIIYHPSILPAHRGASAINWTLINGDSEAGLTLFWADDGVDTGPILLQRKCAVEENDTLNSLYKRFLYPEGVKATVDAVNLIAEGRAPRITQPEEGASYEPYITAKPELAQIDWAWRQCQLHNFIRGNDNVPGAWTTFNGQKVTLLGSSLWKRFDVPGNARAVEVEGVPGGVVWAHDKGLLFKASDGKYVNIDTLKFEDGKVIKASKYGATDGAEEKIELNEDEKLLISPLKEAWKAILNMDIDNETNFFDAGATSADLTRLLEEVNVISGMEFLTCEAYMAPTFGEFLNVLVSKLRGDDKPKLVFEKIEKDINGLHVTVPVQMFINGEFCDSESNRKMDTIDPSNEKVICQVPKASTKDVDRAVRCASEAFYYGEWSRMSARERGRLLFRLADLMEEHKQELATIESIDSGAVYTLALKTHVGMSIDVWRYFAGWTDKIELSSYICTHVT</sequence>
<evidence type="ECO:0000256" key="3">
    <source>
        <dbReference type="ARBA" id="ARBA00012858"/>
    </source>
</evidence>
<dbReference type="InterPro" id="IPR009081">
    <property type="entry name" value="PP-bd_ACP"/>
</dbReference>
<dbReference type="Pfam" id="PF02911">
    <property type="entry name" value="Formyl_trans_C"/>
    <property type="match status" value="1"/>
</dbReference>
<dbReference type="SUPFAM" id="SSF47336">
    <property type="entry name" value="ACP-like"/>
    <property type="match status" value="1"/>
</dbReference>
<comment type="similarity">
    <text evidence="1">In the C-terminal section; belongs to the aldehyde dehydrogenase family. ALDH1L subfamily.</text>
</comment>
<proteinExistence type="inferred from homology"/>
<feature type="domain" description="Aldehyde dehydrogenase" evidence="6">
    <location>
        <begin position="438"/>
        <end position="548"/>
    </location>
</feature>
<comment type="caution">
    <text evidence="10">The sequence shown here is derived from an EMBL/GenBank/DDBJ whole genome shotgun (WGS) entry which is preliminary data.</text>
</comment>
<dbReference type="InterPro" id="IPR011034">
    <property type="entry name" value="Formyl_transferase-like_C_sf"/>
</dbReference>
<dbReference type="InterPro" id="IPR005793">
    <property type="entry name" value="Formyl_trans_C"/>
</dbReference>
<organism evidence="10 11">
    <name type="scientific">Ditylenchus destructor</name>
    <dbReference type="NCBI Taxonomy" id="166010"/>
    <lineage>
        <taxon>Eukaryota</taxon>
        <taxon>Metazoa</taxon>
        <taxon>Ecdysozoa</taxon>
        <taxon>Nematoda</taxon>
        <taxon>Chromadorea</taxon>
        <taxon>Rhabditida</taxon>
        <taxon>Tylenchina</taxon>
        <taxon>Tylenchomorpha</taxon>
        <taxon>Sphaerularioidea</taxon>
        <taxon>Anguinidae</taxon>
        <taxon>Anguininae</taxon>
        <taxon>Ditylenchus</taxon>
    </lineage>
</organism>
<name>A0AAD4N6H5_9BILA</name>
<dbReference type="InterPro" id="IPR015590">
    <property type="entry name" value="Aldehyde_DH_dom"/>
</dbReference>
<evidence type="ECO:0000259" key="8">
    <source>
        <dbReference type="Pfam" id="PF00551"/>
    </source>
</evidence>
<feature type="domain" description="Carrier" evidence="7">
    <location>
        <begin position="338"/>
        <end position="374"/>
    </location>
</feature>
<dbReference type="Gene3D" id="3.40.50.170">
    <property type="entry name" value="Formyl transferase, N-terminal domain"/>
    <property type="match status" value="1"/>
</dbReference>
<dbReference type="SUPFAM" id="SSF53720">
    <property type="entry name" value="ALDH-like"/>
    <property type="match status" value="1"/>
</dbReference>
<dbReference type="Gene3D" id="3.40.605.10">
    <property type="entry name" value="Aldehyde Dehydrogenase, Chain A, domain 1"/>
    <property type="match status" value="1"/>
</dbReference>
<evidence type="ECO:0000259" key="9">
    <source>
        <dbReference type="Pfam" id="PF02911"/>
    </source>
</evidence>
<dbReference type="AlphaFoldDB" id="A0AAD4N6H5"/>
<dbReference type="Pfam" id="PF00550">
    <property type="entry name" value="PP-binding"/>
    <property type="match status" value="1"/>
</dbReference>
<dbReference type="Pfam" id="PF00551">
    <property type="entry name" value="Formyl_trans_N"/>
    <property type="match status" value="1"/>
</dbReference>
<evidence type="ECO:0000259" key="6">
    <source>
        <dbReference type="Pfam" id="PF00171"/>
    </source>
</evidence>
<dbReference type="PROSITE" id="PS00373">
    <property type="entry name" value="GART"/>
    <property type="match status" value="1"/>
</dbReference>
<gene>
    <name evidence="10" type="ORF">DdX_07691</name>
</gene>
<dbReference type="InterPro" id="IPR002376">
    <property type="entry name" value="Formyl_transf_N"/>
</dbReference>
<evidence type="ECO:0000256" key="1">
    <source>
        <dbReference type="ARBA" id="ARBA00007995"/>
    </source>
</evidence>
<dbReference type="GO" id="GO:0009258">
    <property type="term" value="P:10-formyltetrahydrofolate catabolic process"/>
    <property type="evidence" value="ECO:0007669"/>
    <property type="project" value="UniProtKB-ARBA"/>
</dbReference>